<dbReference type="PANTHER" id="PTHR30006">
    <property type="entry name" value="THIAMINE-BINDING PERIPLASMIC PROTEIN-RELATED"/>
    <property type="match status" value="1"/>
</dbReference>
<evidence type="ECO:0000313" key="7">
    <source>
        <dbReference type="Proteomes" id="UP000268857"/>
    </source>
</evidence>
<feature type="binding site" evidence="4">
    <location>
        <position position="247"/>
    </location>
    <ligand>
        <name>Fe cation</name>
        <dbReference type="ChEBI" id="CHEBI:24875"/>
    </ligand>
</feature>
<evidence type="ECO:0000256" key="5">
    <source>
        <dbReference type="SAM" id="SignalP"/>
    </source>
</evidence>
<evidence type="ECO:0000256" key="1">
    <source>
        <dbReference type="ARBA" id="ARBA00008520"/>
    </source>
</evidence>
<keyword evidence="4" id="KW-0479">Metal-binding</keyword>
<accession>A0A3S0Y315</accession>
<keyword evidence="2" id="KW-0406">Ion transport</keyword>
<dbReference type="InterPro" id="IPR026045">
    <property type="entry name" value="Ferric-bd"/>
</dbReference>
<comment type="caution">
    <text evidence="6">The sequence shown here is derived from an EMBL/GenBank/DDBJ whole genome shotgun (WGS) entry which is preliminary data.</text>
</comment>
<dbReference type="AlphaFoldDB" id="A0A3S0Y315"/>
<feature type="signal peptide" evidence="5">
    <location>
        <begin position="1"/>
        <end position="22"/>
    </location>
</feature>
<feature type="chain" id="PRO_5018681782" evidence="5">
    <location>
        <begin position="23"/>
        <end position="358"/>
    </location>
</feature>
<dbReference type="CDD" id="cd13543">
    <property type="entry name" value="PBP2_Fbp"/>
    <property type="match status" value="1"/>
</dbReference>
<dbReference type="Proteomes" id="UP000268857">
    <property type="component" value="Unassembled WGS sequence"/>
</dbReference>
<keyword evidence="2" id="KW-0813">Transport</keyword>
<dbReference type="PROSITE" id="PS51257">
    <property type="entry name" value="PROKAR_LIPOPROTEIN"/>
    <property type="match status" value="1"/>
</dbReference>
<keyword evidence="3 5" id="KW-0732">Signal</keyword>
<keyword evidence="7" id="KW-1185">Reference proteome</keyword>
<evidence type="ECO:0000256" key="2">
    <source>
        <dbReference type="ARBA" id="ARBA00022496"/>
    </source>
</evidence>
<keyword evidence="2" id="KW-0410">Iron transport</keyword>
<name>A0A3S0Y315_CHLFR</name>
<keyword evidence="4" id="KW-0408">Iron</keyword>
<feature type="binding site" evidence="4">
    <location>
        <position position="246"/>
    </location>
    <ligand>
        <name>Fe cation</name>
        <dbReference type="ChEBI" id="CHEBI:24875"/>
    </ligand>
</feature>
<comment type="similarity">
    <text evidence="1">Belongs to the bacterial solute-binding protein 1 family.</text>
</comment>
<dbReference type="OrthoDB" id="9769319at2"/>
<dbReference type="GO" id="GO:0030288">
    <property type="term" value="C:outer membrane-bounded periplasmic space"/>
    <property type="evidence" value="ECO:0007669"/>
    <property type="project" value="TreeGrafter"/>
</dbReference>
<dbReference type="GO" id="GO:0046872">
    <property type="term" value="F:metal ion binding"/>
    <property type="evidence" value="ECO:0007669"/>
    <property type="project" value="UniProtKB-KW"/>
</dbReference>
<dbReference type="Pfam" id="PF13343">
    <property type="entry name" value="SBP_bac_6"/>
    <property type="match status" value="1"/>
</dbReference>
<evidence type="ECO:0000256" key="3">
    <source>
        <dbReference type="ARBA" id="ARBA00022729"/>
    </source>
</evidence>
<organism evidence="6 7">
    <name type="scientific">Chlorogloeopsis fritschii PCC 6912</name>
    <dbReference type="NCBI Taxonomy" id="211165"/>
    <lineage>
        <taxon>Bacteria</taxon>
        <taxon>Bacillati</taxon>
        <taxon>Cyanobacteriota</taxon>
        <taxon>Cyanophyceae</taxon>
        <taxon>Nostocales</taxon>
        <taxon>Chlorogloeopsidaceae</taxon>
        <taxon>Chlorogloeopsis</taxon>
    </lineage>
</organism>
<gene>
    <name evidence="6" type="ORF">PCC6912_04380</name>
</gene>
<dbReference type="RefSeq" id="WP_016872758.1">
    <property type="nucleotide sequence ID" value="NZ_AJLN01000081.1"/>
</dbReference>
<dbReference type="PIRSF" id="PIRSF002825">
    <property type="entry name" value="CfbpA"/>
    <property type="match status" value="1"/>
</dbReference>
<dbReference type="EMBL" id="RSCJ01000001">
    <property type="protein sequence ID" value="RUR86995.1"/>
    <property type="molecule type" value="Genomic_DNA"/>
</dbReference>
<protein>
    <submittedName>
        <fullName evidence="6">Iron ABC transporter substrate-binding protein</fullName>
    </submittedName>
</protein>
<evidence type="ECO:0000256" key="4">
    <source>
        <dbReference type="PIRSR" id="PIRSR002825-1"/>
    </source>
</evidence>
<dbReference type="SUPFAM" id="SSF53850">
    <property type="entry name" value="Periplasmic binding protein-like II"/>
    <property type="match status" value="1"/>
</dbReference>
<dbReference type="Gene3D" id="3.40.190.10">
    <property type="entry name" value="Periplasmic binding protein-like II"/>
    <property type="match status" value="2"/>
</dbReference>
<dbReference type="GO" id="GO:0006826">
    <property type="term" value="P:iron ion transport"/>
    <property type="evidence" value="ECO:0007669"/>
    <property type="project" value="UniProtKB-KW"/>
</dbReference>
<dbReference type="STRING" id="211165.GCA_000317285_02960"/>
<sequence>MKRRQFVYLTGLATVSGGLAIACDGNQTPTAGDETASPQATPAGNTGGALEKELVIYSGRNEKLIGELVKQFEQQTNAKLQVRYGDTAELAAAILEEGANSPADVFFAQDAGALGAIQKAGKAIELPSSILNQVAQSYRSPQGRWVGVSGRVRVVDYNTNLVKPAELPTSIFGFSEPKWKNRIGWAPTNGSFQSFVTALRISEGEERARKWLEGIKANNAKVYPNNLAIVEALSRGEVAVGFVNHYYLEQFKQKNAQVPVQHHFTNDVGSLVNVAGVAILNTAKHPNIAQRFVEFLLSKNGQDYFANKTFEYPLASGVAPKGNLKSLDQLPKQAKAIDLSNLSDLDATLKLLQQVQVI</sequence>
<dbReference type="PANTHER" id="PTHR30006:SF15">
    <property type="entry name" value="IRON-UTILIZATION PERIPLASMIC PROTEIN"/>
    <property type="match status" value="1"/>
</dbReference>
<reference evidence="6 7" key="1">
    <citation type="journal article" date="2019" name="Genome Biol. Evol.">
        <title>Day and night: Metabolic profiles and evolutionary relationships of six axenic non-marine cyanobacteria.</title>
        <authorList>
            <person name="Will S.E."/>
            <person name="Henke P."/>
            <person name="Boedeker C."/>
            <person name="Huang S."/>
            <person name="Brinkmann H."/>
            <person name="Rohde M."/>
            <person name="Jarek M."/>
            <person name="Friedl T."/>
            <person name="Seufert S."/>
            <person name="Schumacher M."/>
            <person name="Overmann J."/>
            <person name="Neumann-Schaal M."/>
            <person name="Petersen J."/>
        </authorList>
    </citation>
    <scope>NUCLEOTIDE SEQUENCE [LARGE SCALE GENOMIC DNA]</scope>
    <source>
        <strain evidence="6 7">PCC 6912</strain>
    </source>
</reference>
<evidence type="ECO:0000313" key="6">
    <source>
        <dbReference type="EMBL" id="RUR86995.1"/>
    </source>
</evidence>
<proteinExistence type="inferred from homology"/>